<protein>
    <submittedName>
        <fullName evidence="2">Uncharacterized protein</fullName>
    </submittedName>
</protein>
<proteinExistence type="predicted"/>
<evidence type="ECO:0000256" key="1">
    <source>
        <dbReference type="SAM" id="Phobius"/>
    </source>
</evidence>
<reference evidence="2 3" key="1">
    <citation type="submission" date="2014-07" db="EMBL/GenBank/DDBJ databases">
        <title>Methanogenic archaea and the global carbon cycle.</title>
        <authorList>
            <person name="Henriksen J.R."/>
            <person name="Luke J."/>
            <person name="Reinhart S."/>
            <person name="Benedict M.N."/>
            <person name="Youngblut N.D."/>
            <person name="Metcalf M.E."/>
            <person name="Whitaker R.J."/>
            <person name="Metcalf W.W."/>
        </authorList>
    </citation>
    <scope>NUCLEOTIDE SEQUENCE [LARGE SCALE GENOMIC DNA]</scope>
    <source>
        <strain evidence="2 3">Wiesmoor</strain>
    </source>
</reference>
<dbReference type="GeneID" id="24822886"/>
<organism evidence="2 3">
    <name type="scientific">Methanosarcina barkeri str. Wiesmoor</name>
    <dbReference type="NCBI Taxonomy" id="1434109"/>
    <lineage>
        <taxon>Archaea</taxon>
        <taxon>Methanobacteriati</taxon>
        <taxon>Methanobacteriota</taxon>
        <taxon>Stenosarchaea group</taxon>
        <taxon>Methanomicrobia</taxon>
        <taxon>Methanosarcinales</taxon>
        <taxon>Methanosarcinaceae</taxon>
        <taxon>Methanosarcina</taxon>
    </lineage>
</organism>
<evidence type="ECO:0000313" key="2">
    <source>
        <dbReference type="EMBL" id="AKB50661.1"/>
    </source>
</evidence>
<keyword evidence="1" id="KW-1133">Transmembrane helix</keyword>
<keyword evidence="1" id="KW-0472">Membrane</keyword>
<accession>A0A0E3LL51</accession>
<dbReference type="Proteomes" id="UP000033038">
    <property type="component" value="Chromosome"/>
</dbReference>
<dbReference type="RefSeq" id="WP_011308241.1">
    <property type="nucleotide sequence ID" value="NZ_CP009526.1"/>
</dbReference>
<sequence length="202" mass="23414">MISDDAIATGFISGVFSITGIFIGYKLSNFQWEKQRKIEKRNIATGFYMEINDIIYIIKKIIKYYEDHNMINEFNQPRSAGPYTLNGAIVETKIGLNRFGSLYNENGLYYHFRKEIYLLDTDTVEGLLNFYTELIHAVNLYNIYDGYLFGKNPTKNTDSTAAWNIEDDVIKHMLVASNEVPNLLCLLEVQMNKDNIKRKMCD</sequence>
<dbReference type="PATRIC" id="fig|1434109.4.peg.1770"/>
<name>A0A0E3LL51_METBA</name>
<dbReference type="AlphaFoldDB" id="A0A0E3LL51"/>
<gene>
    <name evidence="2" type="ORF">MSBRW_1408</name>
</gene>
<keyword evidence="1" id="KW-0812">Transmembrane</keyword>
<dbReference type="KEGG" id="mbw:MSBRW_1408"/>
<feature type="transmembrane region" description="Helical" evidence="1">
    <location>
        <begin position="6"/>
        <end position="27"/>
    </location>
</feature>
<dbReference type="EMBL" id="CP009526">
    <property type="protein sequence ID" value="AKB50661.1"/>
    <property type="molecule type" value="Genomic_DNA"/>
</dbReference>
<dbReference type="HOGENOM" id="CLU_1352110_0_0_2"/>
<evidence type="ECO:0000313" key="3">
    <source>
        <dbReference type="Proteomes" id="UP000033038"/>
    </source>
</evidence>